<gene>
    <name evidence="2" type="ORF">FTUN_5643</name>
</gene>
<protein>
    <submittedName>
        <fullName evidence="2">Uncharacterized protein</fullName>
    </submittedName>
</protein>
<organism evidence="2 3">
    <name type="scientific">Frigoriglobus tundricola</name>
    <dbReference type="NCBI Taxonomy" id="2774151"/>
    <lineage>
        <taxon>Bacteria</taxon>
        <taxon>Pseudomonadati</taxon>
        <taxon>Planctomycetota</taxon>
        <taxon>Planctomycetia</taxon>
        <taxon>Gemmatales</taxon>
        <taxon>Gemmataceae</taxon>
        <taxon>Frigoriglobus</taxon>
    </lineage>
</organism>
<evidence type="ECO:0000256" key="1">
    <source>
        <dbReference type="SAM" id="MobiDB-lite"/>
    </source>
</evidence>
<feature type="compositionally biased region" description="Gly residues" evidence="1">
    <location>
        <begin position="48"/>
        <end position="57"/>
    </location>
</feature>
<dbReference type="AlphaFoldDB" id="A0A6M5YXY8"/>
<dbReference type="KEGG" id="ftj:FTUN_5643"/>
<feature type="region of interest" description="Disordered" evidence="1">
    <location>
        <begin position="46"/>
        <end position="100"/>
    </location>
</feature>
<evidence type="ECO:0000313" key="2">
    <source>
        <dbReference type="EMBL" id="QJW98063.1"/>
    </source>
</evidence>
<sequence>MPRLLHVMDYEPRGTRTMDHFVLALTAALRRRGVGGAVRVRGRAAAGVPGGARGGGGRPRRRPVPVHPRVGRRAGAAVVRLPPRRDANELPVGVHPRCCG</sequence>
<accession>A0A6M5YXY8</accession>
<evidence type="ECO:0000313" key="3">
    <source>
        <dbReference type="Proteomes" id="UP000503447"/>
    </source>
</evidence>
<keyword evidence="3" id="KW-1185">Reference proteome</keyword>
<reference evidence="3" key="1">
    <citation type="submission" date="2020-05" db="EMBL/GenBank/DDBJ databases">
        <title>Frigoriglobus tundricola gen. nov., sp. nov., a psychrotolerant cellulolytic planctomycete of the family Gemmataceae with two divergent copies of 16S rRNA gene.</title>
        <authorList>
            <person name="Kulichevskaya I.S."/>
            <person name="Ivanova A.A."/>
            <person name="Naumoff D.G."/>
            <person name="Beletsky A.V."/>
            <person name="Rijpstra W.I.C."/>
            <person name="Sinninghe Damste J.S."/>
            <person name="Mardanov A.V."/>
            <person name="Ravin N.V."/>
            <person name="Dedysh S.N."/>
        </authorList>
    </citation>
    <scope>NUCLEOTIDE SEQUENCE [LARGE SCALE GENOMIC DNA]</scope>
    <source>
        <strain evidence="3">PL17</strain>
    </source>
</reference>
<dbReference type="Proteomes" id="UP000503447">
    <property type="component" value="Chromosome"/>
</dbReference>
<dbReference type="EMBL" id="CP053452">
    <property type="protein sequence ID" value="QJW98063.1"/>
    <property type="molecule type" value="Genomic_DNA"/>
</dbReference>
<name>A0A6M5YXY8_9BACT</name>
<feature type="compositionally biased region" description="Basic residues" evidence="1">
    <location>
        <begin position="58"/>
        <end position="72"/>
    </location>
</feature>
<proteinExistence type="predicted"/>